<evidence type="ECO:0000313" key="4">
    <source>
        <dbReference type="EMBL" id="RZU98429.1"/>
    </source>
</evidence>
<dbReference type="GO" id="GO:0048039">
    <property type="term" value="F:ubiquinone binding"/>
    <property type="evidence" value="ECO:0007669"/>
    <property type="project" value="InterPro"/>
</dbReference>
<proteinExistence type="inferred from homology"/>
<dbReference type="GO" id="GO:0045333">
    <property type="term" value="P:cellular respiration"/>
    <property type="evidence" value="ECO:0007669"/>
    <property type="project" value="InterPro"/>
</dbReference>
<name>A0A4Q8CZI2_9GAMM</name>
<gene>
    <name evidence="4" type="ORF">EV698_0676</name>
</gene>
<evidence type="ECO:0000313" key="5">
    <source>
        <dbReference type="Proteomes" id="UP000292298"/>
    </source>
</evidence>
<dbReference type="CDD" id="cd07813">
    <property type="entry name" value="COQ10p_like"/>
    <property type="match status" value="1"/>
</dbReference>
<evidence type="ECO:0000256" key="1">
    <source>
        <dbReference type="ARBA" id="ARBA00008918"/>
    </source>
</evidence>
<dbReference type="EMBL" id="SHLI01000001">
    <property type="protein sequence ID" value="RZU98429.1"/>
    <property type="molecule type" value="Genomic_DNA"/>
</dbReference>
<feature type="domain" description="Coenzyme Q-binding protein COQ10 START" evidence="3">
    <location>
        <begin position="10"/>
        <end position="134"/>
    </location>
</feature>
<dbReference type="AlphaFoldDB" id="A0A4Q8CZI2"/>
<comment type="caution">
    <text evidence="4">The sequence shown here is derived from an EMBL/GenBank/DDBJ whole genome shotgun (WGS) entry which is preliminary data.</text>
</comment>
<reference evidence="4 5" key="1">
    <citation type="submission" date="2019-02" db="EMBL/GenBank/DDBJ databases">
        <title>Genomic Encyclopedia of Type Strains, Phase IV (KMG-IV): sequencing the most valuable type-strain genomes for metagenomic binning, comparative biology and taxonomic classification.</title>
        <authorList>
            <person name="Goeker M."/>
        </authorList>
    </citation>
    <scope>NUCLEOTIDE SEQUENCE [LARGE SCALE GENOMIC DNA]</scope>
    <source>
        <strain evidence="4 5">DSM 21056</strain>
    </source>
</reference>
<dbReference type="InterPro" id="IPR023393">
    <property type="entry name" value="START-like_dom_sf"/>
</dbReference>
<dbReference type="Proteomes" id="UP000292298">
    <property type="component" value="Unassembled WGS sequence"/>
</dbReference>
<dbReference type="Pfam" id="PF03364">
    <property type="entry name" value="Polyketide_cyc"/>
    <property type="match status" value="1"/>
</dbReference>
<dbReference type="InterPro" id="IPR005031">
    <property type="entry name" value="COQ10_START"/>
</dbReference>
<sequence>MTTVSRSAIVRYSAHQMFDLVDDVERYEDFLPWVKRSHERERSEDRVVGELLFSKAGFEKSFVTRNHRHPGKRIEIRLVEGPFRHLEGVWRFEPMGDGACKVSVDLEFEFSSRLLAMAFGKVFTQVAGTLVDSFVTRANACYGPR</sequence>
<dbReference type="OrthoDB" id="9804759at2"/>
<accession>A0A4Q8CZI2</accession>
<dbReference type="PANTHER" id="PTHR12901">
    <property type="entry name" value="SPERM PROTEIN HOMOLOG"/>
    <property type="match status" value="1"/>
</dbReference>
<dbReference type="PANTHER" id="PTHR12901:SF10">
    <property type="entry name" value="COENZYME Q-BINDING PROTEIN COQ10, MITOCHONDRIAL"/>
    <property type="match status" value="1"/>
</dbReference>
<keyword evidence="5" id="KW-1185">Reference proteome</keyword>
<keyword evidence="2" id="KW-1277">Toxin-antitoxin system</keyword>
<protein>
    <submittedName>
        <fullName evidence="4">Ribosome-associated toxin RatA of RatAB toxin-antitoxin module</fullName>
    </submittedName>
</protein>
<dbReference type="InterPro" id="IPR044996">
    <property type="entry name" value="COQ10-like"/>
</dbReference>
<evidence type="ECO:0000259" key="3">
    <source>
        <dbReference type="Pfam" id="PF03364"/>
    </source>
</evidence>
<organism evidence="4 5">
    <name type="scientific">Spiribacter vilamensis</name>
    <dbReference type="NCBI Taxonomy" id="531306"/>
    <lineage>
        <taxon>Bacteria</taxon>
        <taxon>Pseudomonadati</taxon>
        <taxon>Pseudomonadota</taxon>
        <taxon>Gammaproteobacteria</taxon>
        <taxon>Chromatiales</taxon>
        <taxon>Ectothiorhodospiraceae</taxon>
        <taxon>Spiribacter</taxon>
    </lineage>
</organism>
<dbReference type="SUPFAM" id="SSF55961">
    <property type="entry name" value="Bet v1-like"/>
    <property type="match status" value="1"/>
</dbReference>
<dbReference type="RefSeq" id="WP_130502742.1">
    <property type="nucleotide sequence ID" value="NZ_SHLI01000001.1"/>
</dbReference>
<dbReference type="Gene3D" id="3.30.530.20">
    <property type="match status" value="1"/>
</dbReference>
<evidence type="ECO:0000256" key="2">
    <source>
        <dbReference type="ARBA" id="ARBA00022649"/>
    </source>
</evidence>
<comment type="similarity">
    <text evidence="1">Belongs to the ribosome association toxin RatA family.</text>
</comment>